<dbReference type="AlphaFoldDB" id="A0A0J9X5Y5"/>
<accession>A0A0J9X5Y5</accession>
<dbReference type="Proteomes" id="UP000242525">
    <property type="component" value="Unassembled WGS sequence"/>
</dbReference>
<proteinExistence type="predicted"/>
<evidence type="ECO:0000313" key="3">
    <source>
        <dbReference type="Proteomes" id="UP000242525"/>
    </source>
</evidence>
<feature type="region of interest" description="Disordered" evidence="1">
    <location>
        <begin position="1"/>
        <end position="21"/>
    </location>
</feature>
<organism evidence="2 3">
    <name type="scientific">Geotrichum candidum</name>
    <name type="common">Oospora lactis</name>
    <name type="synonym">Dipodascus geotrichum</name>
    <dbReference type="NCBI Taxonomy" id="1173061"/>
    <lineage>
        <taxon>Eukaryota</taxon>
        <taxon>Fungi</taxon>
        <taxon>Dikarya</taxon>
        <taxon>Ascomycota</taxon>
        <taxon>Saccharomycotina</taxon>
        <taxon>Dipodascomycetes</taxon>
        <taxon>Dipodascales</taxon>
        <taxon>Dipodascaceae</taxon>
        <taxon>Geotrichum</taxon>
    </lineage>
</organism>
<protein>
    <submittedName>
        <fullName evidence="2">Uncharacterized protein</fullName>
    </submittedName>
</protein>
<keyword evidence="3" id="KW-1185">Reference proteome</keyword>
<evidence type="ECO:0000313" key="2">
    <source>
        <dbReference type="EMBL" id="CDO52852.1"/>
    </source>
</evidence>
<name>A0A0J9X5Y5_GEOCN</name>
<dbReference type="EMBL" id="CCBN010000004">
    <property type="protein sequence ID" value="CDO52852.1"/>
    <property type="molecule type" value="Genomic_DNA"/>
</dbReference>
<sequence>MLSEDSSDASDYSQLVSDGPNPVIVNNMLLFPSKSSTWEEAKTLTSPLEGEVLLEVVVAGSSSSPLRPEQHNDKHEAEPFTIPTPDIHAQANEHSQLASDGPDSVSQPFLFLVYLSTYDKELEEVLAIISPSDTDTQVNEHPQLISDASCAVVINNMPSSTTTTSGHGTPKETIAEVGFSPSRSSHSDAINGHSFNQSNVKSPVLVSTNIPTVQSLSFESHRLLPFMASTKSRTAPAKPYSRGILKSTPGTFSRSKSLFFNNHKAGSKSVKSILSENAFLLSPSNLRRIEATMKNLMLIR</sequence>
<evidence type="ECO:0000256" key="1">
    <source>
        <dbReference type="SAM" id="MobiDB-lite"/>
    </source>
</evidence>
<comment type="caution">
    <text evidence="2">The sequence shown here is derived from an EMBL/GenBank/DDBJ whole genome shotgun (WGS) entry which is preliminary data.</text>
</comment>
<gene>
    <name evidence="2" type="ORF">BN980_GECA04s00505g</name>
</gene>
<reference evidence="2" key="1">
    <citation type="submission" date="2014-03" db="EMBL/GenBank/DDBJ databases">
        <authorList>
            <person name="Casaregola S."/>
        </authorList>
    </citation>
    <scope>NUCLEOTIDE SEQUENCE [LARGE SCALE GENOMIC DNA]</scope>
    <source>
        <strain evidence="2">CLIB 918</strain>
    </source>
</reference>